<keyword evidence="1" id="KW-0812">Transmembrane</keyword>
<name>A0A7Y0HW90_9BIFI</name>
<keyword evidence="1" id="KW-0472">Membrane</keyword>
<sequence>MNTVGRHVSGYRKPEPDAHERQLAFKTLLWLIVLIVCLIWVLTHSGCAHPLGNGLASLVGFGFVPIRIVCLLTADSE</sequence>
<gene>
    <name evidence="2" type="ORF">G1C97_1035</name>
</gene>
<dbReference type="RefSeq" id="WP_169240840.1">
    <property type="nucleotide sequence ID" value="NZ_JAAIIG010000003.1"/>
</dbReference>
<protein>
    <submittedName>
        <fullName evidence="2">Uncharacterized protein</fullName>
    </submittedName>
</protein>
<reference evidence="2 3" key="1">
    <citation type="submission" date="2020-02" db="EMBL/GenBank/DDBJ databases">
        <title>Characterization of phylogenetic diversity of novel bifidobacterial species isolated in Czech ZOOs.</title>
        <authorList>
            <person name="Lugli G.A."/>
            <person name="Vera N.B."/>
            <person name="Ventura M."/>
        </authorList>
    </citation>
    <scope>NUCLEOTIDE SEQUENCE [LARGE SCALE GENOMIC DNA]</scope>
    <source>
        <strain evidence="2 3">DSM 109959</strain>
    </source>
</reference>
<proteinExistence type="predicted"/>
<evidence type="ECO:0000256" key="1">
    <source>
        <dbReference type="SAM" id="Phobius"/>
    </source>
</evidence>
<evidence type="ECO:0000313" key="3">
    <source>
        <dbReference type="Proteomes" id="UP000543419"/>
    </source>
</evidence>
<keyword evidence="1" id="KW-1133">Transmembrane helix</keyword>
<feature type="transmembrane region" description="Helical" evidence="1">
    <location>
        <begin position="23"/>
        <end position="42"/>
    </location>
</feature>
<comment type="caution">
    <text evidence="2">The sequence shown here is derived from an EMBL/GenBank/DDBJ whole genome shotgun (WGS) entry which is preliminary data.</text>
</comment>
<dbReference type="EMBL" id="JAAIIG010000003">
    <property type="protein sequence ID" value="NMM98086.1"/>
    <property type="molecule type" value="Genomic_DNA"/>
</dbReference>
<dbReference type="Proteomes" id="UP000543419">
    <property type="component" value="Unassembled WGS sequence"/>
</dbReference>
<feature type="transmembrane region" description="Helical" evidence="1">
    <location>
        <begin position="54"/>
        <end position="74"/>
    </location>
</feature>
<accession>A0A7Y0HW90</accession>
<keyword evidence="3" id="KW-1185">Reference proteome</keyword>
<dbReference type="AlphaFoldDB" id="A0A7Y0HW90"/>
<evidence type="ECO:0000313" key="2">
    <source>
        <dbReference type="EMBL" id="NMM98086.1"/>
    </source>
</evidence>
<organism evidence="2 3">
    <name type="scientific">Bifidobacterium olomucense</name>
    <dbReference type="NCBI Taxonomy" id="2675324"/>
    <lineage>
        <taxon>Bacteria</taxon>
        <taxon>Bacillati</taxon>
        <taxon>Actinomycetota</taxon>
        <taxon>Actinomycetes</taxon>
        <taxon>Bifidobacteriales</taxon>
        <taxon>Bifidobacteriaceae</taxon>
        <taxon>Bifidobacterium</taxon>
    </lineage>
</organism>